<dbReference type="AlphaFoldDB" id="A0A067PMU1"/>
<dbReference type="EMBL" id="KL197739">
    <property type="protein sequence ID" value="KDQ52622.1"/>
    <property type="molecule type" value="Genomic_DNA"/>
</dbReference>
<feature type="region of interest" description="Disordered" evidence="1">
    <location>
        <begin position="49"/>
        <end position="79"/>
    </location>
</feature>
<dbReference type="Proteomes" id="UP000027265">
    <property type="component" value="Unassembled WGS sequence"/>
</dbReference>
<evidence type="ECO:0000313" key="3">
    <source>
        <dbReference type="Proteomes" id="UP000027265"/>
    </source>
</evidence>
<gene>
    <name evidence="2" type="ORF">JAAARDRAFT_198240</name>
</gene>
<protein>
    <recommendedName>
        <fullName evidence="4">F-box domain-containing protein</fullName>
    </recommendedName>
</protein>
<proteinExistence type="predicted"/>
<sequence>MPGLGDQQSSLTFLSFRQLGGFSLNPGFQQKGGFSIALSLSRYPTTTDPMVSPVATTGCKGLSQPRDSERAPPAGQKGRSLVKFANNSRRCTADPETNLKGTVKQARSDTIFPFNIHSRRKIRPAVKKRAAEPKAFSDAALDALWEQIDSLEPLMKLIPSSAREHEGAEEDEDGLMLLTRPLQAAEVAWISLYLRCVRVLTYDHDGDFPYRTVIGKLADYLEPSPLLPRLTSLTYRYESDSKVPHMIANLDTLLLICPTFQKLTIEGDASAHWTSRGNRDQKYFDVLPKMLPQIRDFVLNTDFTIPKLQFAAEFKHLRSLEIGVANEYGDQPRYLRAVTLQAMAGLRDLELLSIRPFDISAWASAPRIPGFPSLQRVHIAQGDDAGAYVLLSSVTSPFLSEIDITLESGEYHWKRDIAQSFTLLPTNFGISLESLTWSAVLPSNTQGFEEFKAHLLRPLLALPRLKYLDLQFFASLISSEWLVFSPQDAEEMSRAWVNLEFLSFFTDFSSFSLASLITLVLKCQHLIYLEIPTLLVDDDQIEMASHIPPINEPPRFLELRIRRAFRDSSSPHPQPVSACLHQVFPPLRIL</sequence>
<dbReference type="InParanoid" id="A0A067PMU1"/>
<evidence type="ECO:0000313" key="2">
    <source>
        <dbReference type="EMBL" id="KDQ52622.1"/>
    </source>
</evidence>
<reference evidence="3" key="1">
    <citation type="journal article" date="2014" name="Proc. Natl. Acad. Sci. U.S.A.">
        <title>Extensive sampling of basidiomycete genomes demonstrates inadequacy of the white-rot/brown-rot paradigm for wood decay fungi.</title>
        <authorList>
            <person name="Riley R."/>
            <person name="Salamov A.A."/>
            <person name="Brown D.W."/>
            <person name="Nagy L.G."/>
            <person name="Floudas D."/>
            <person name="Held B.W."/>
            <person name="Levasseur A."/>
            <person name="Lombard V."/>
            <person name="Morin E."/>
            <person name="Otillar R."/>
            <person name="Lindquist E.A."/>
            <person name="Sun H."/>
            <person name="LaButti K.M."/>
            <person name="Schmutz J."/>
            <person name="Jabbour D."/>
            <person name="Luo H."/>
            <person name="Baker S.E."/>
            <person name="Pisabarro A.G."/>
            <person name="Walton J.D."/>
            <person name="Blanchette R.A."/>
            <person name="Henrissat B."/>
            <person name="Martin F."/>
            <person name="Cullen D."/>
            <person name="Hibbett D.S."/>
            <person name="Grigoriev I.V."/>
        </authorList>
    </citation>
    <scope>NUCLEOTIDE SEQUENCE [LARGE SCALE GENOMIC DNA]</scope>
    <source>
        <strain evidence="3">MUCL 33604</strain>
    </source>
</reference>
<keyword evidence="3" id="KW-1185">Reference proteome</keyword>
<dbReference type="Gene3D" id="3.80.10.10">
    <property type="entry name" value="Ribonuclease Inhibitor"/>
    <property type="match status" value="1"/>
</dbReference>
<evidence type="ECO:0000256" key="1">
    <source>
        <dbReference type="SAM" id="MobiDB-lite"/>
    </source>
</evidence>
<name>A0A067PMU1_9AGAM</name>
<dbReference type="InterPro" id="IPR032675">
    <property type="entry name" value="LRR_dom_sf"/>
</dbReference>
<accession>A0A067PMU1</accession>
<evidence type="ECO:0008006" key="4">
    <source>
        <dbReference type="Google" id="ProtNLM"/>
    </source>
</evidence>
<organism evidence="2 3">
    <name type="scientific">Jaapia argillacea MUCL 33604</name>
    <dbReference type="NCBI Taxonomy" id="933084"/>
    <lineage>
        <taxon>Eukaryota</taxon>
        <taxon>Fungi</taxon>
        <taxon>Dikarya</taxon>
        <taxon>Basidiomycota</taxon>
        <taxon>Agaricomycotina</taxon>
        <taxon>Agaricomycetes</taxon>
        <taxon>Agaricomycetidae</taxon>
        <taxon>Jaapiales</taxon>
        <taxon>Jaapiaceae</taxon>
        <taxon>Jaapia</taxon>
    </lineage>
</organism>
<dbReference type="HOGENOM" id="CLU_021164_3_0_1"/>